<dbReference type="OrthoDB" id="5417073at2"/>
<reference evidence="3 4" key="1">
    <citation type="submission" date="2007-10" db="EMBL/GenBank/DDBJ databases">
        <title>Complete sequence of Desulfococcus oleovorans Hxd3.</title>
        <authorList>
            <consortium name="US DOE Joint Genome Institute"/>
            <person name="Copeland A."/>
            <person name="Lucas S."/>
            <person name="Lapidus A."/>
            <person name="Barry K."/>
            <person name="Glavina del Rio T."/>
            <person name="Dalin E."/>
            <person name="Tice H."/>
            <person name="Pitluck S."/>
            <person name="Kiss H."/>
            <person name="Brettin T."/>
            <person name="Bruce D."/>
            <person name="Detter J.C."/>
            <person name="Han C."/>
            <person name="Schmutz J."/>
            <person name="Larimer F."/>
            <person name="Land M."/>
            <person name="Hauser L."/>
            <person name="Kyrpides N."/>
            <person name="Kim E."/>
            <person name="Wawrik B."/>
            <person name="Richardson P."/>
        </authorList>
    </citation>
    <scope>NUCLEOTIDE SEQUENCE [LARGE SCALE GENOMIC DNA]</scope>
    <source>
        <strain evidence="4">DSM 6200 / JCM 39069 / Hxd3</strain>
    </source>
</reference>
<gene>
    <name evidence="3" type="ordered locus">Dole_2053</name>
</gene>
<sequence length="113" mass="12272">MMKKILILIAIAILLCSCTPALVKTNSNLITLKPGMAQDDVTAVMGVPVLSELYEAADGKMVSILYYRTEEKKTTVLSAKEECTPVVFINGKLVGWGDRLTASGINLLKVKTR</sequence>
<accession>A8ZTS4</accession>
<evidence type="ECO:0000313" key="3">
    <source>
        <dbReference type="EMBL" id="ABW67857.1"/>
    </source>
</evidence>
<keyword evidence="1 2" id="KW-0732">Signal</keyword>
<evidence type="ECO:0000313" key="4">
    <source>
        <dbReference type="Proteomes" id="UP000008561"/>
    </source>
</evidence>
<dbReference type="EMBL" id="CP000859">
    <property type="protein sequence ID" value="ABW67857.1"/>
    <property type="molecule type" value="Genomic_DNA"/>
</dbReference>
<dbReference type="eggNOG" id="COG2913">
    <property type="taxonomic scope" value="Bacteria"/>
</dbReference>
<dbReference type="KEGG" id="dol:Dole_2053"/>
<dbReference type="Gene3D" id="3.30.1450.10">
    <property type="match status" value="1"/>
</dbReference>
<dbReference type="InterPro" id="IPR021534">
    <property type="entry name" value="DUF3192"/>
</dbReference>
<dbReference type="HOGENOM" id="CLU_2129422_0_0_7"/>
<evidence type="ECO:0000256" key="1">
    <source>
        <dbReference type="ARBA" id="ARBA00022729"/>
    </source>
</evidence>
<protein>
    <recommendedName>
        <fullName evidence="5">DUF3192 domain-containing protein</fullName>
    </recommendedName>
</protein>
<evidence type="ECO:0000256" key="2">
    <source>
        <dbReference type="SAM" id="SignalP"/>
    </source>
</evidence>
<dbReference type="InterPro" id="IPR037873">
    <property type="entry name" value="BamE-like"/>
</dbReference>
<feature type="signal peptide" evidence="2">
    <location>
        <begin position="1"/>
        <end position="23"/>
    </location>
</feature>
<organism evidence="3 4">
    <name type="scientific">Desulfosudis oleivorans (strain DSM 6200 / JCM 39069 / Hxd3)</name>
    <name type="common">Desulfococcus oleovorans</name>
    <dbReference type="NCBI Taxonomy" id="96561"/>
    <lineage>
        <taxon>Bacteria</taxon>
        <taxon>Pseudomonadati</taxon>
        <taxon>Thermodesulfobacteriota</taxon>
        <taxon>Desulfobacteria</taxon>
        <taxon>Desulfobacterales</taxon>
        <taxon>Desulfosudaceae</taxon>
        <taxon>Desulfosudis</taxon>
    </lineage>
</organism>
<dbReference type="PROSITE" id="PS51257">
    <property type="entry name" value="PROKAR_LIPOPROTEIN"/>
    <property type="match status" value="1"/>
</dbReference>
<keyword evidence="4" id="KW-1185">Reference proteome</keyword>
<feature type="chain" id="PRO_5002733970" description="DUF3192 domain-containing protein" evidence="2">
    <location>
        <begin position="24"/>
        <end position="113"/>
    </location>
</feature>
<dbReference type="AlphaFoldDB" id="A8ZTS4"/>
<evidence type="ECO:0008006" key="5">
    <source>
        <dbReference type="Google" id="ProtNLM"/>
    </source>
</evidence>
<dbReference type="Pfam" id="PF11399">
    <property type="entry name" value="DUF3192"/>
    <property type="match status" value="1"/>
</dbReference>
<dbReference type="Proteomes" id="UP000008561">
    <property type="component" value="Chromosome"/>
</dbReference>
<dbReference type="STRING" id="96561.Dole_2053"/>
<name>A8ZTS4_DESOH</name>
<proteinExistence type="predicted"/>
<dbReference type="RefSeq" id="WP_012175469.1">
    <property type="nucleotide sequence ID" value="NC_009943.1"/>
</dbReference>